<sequence length="358" mass="38463">MEAWQIHQYGGNEELTFSDVARPASIKGPNDLLIKVHAASINPIDIKMRGGYAAKALNLLRKQCGKKGSEFPLILGRDFSGVVVETGRAVKKYKPGDEVWGALNGFRQGSHTQFTVAGESEISKKPKTLTHTEAASIPYVAATSWTALCTVGELRERNALGKRVLIQGGAGGIGTFSIQLLKAWGADVTATCGPDAVDLLYSLGADTVVDYTTTDATTELSRMPPFDFVLDAVGGKTTEDSFDLLKQWTNAKLVTLVTPLFKNIDSMGFVPGTAQAAFSLGTNLLRGLTAGRSYRWAIFLANGKALGRVSQLVDSGQIRPIVEKEFPFTEMPAAFEKVERGHNRGKTVVKVADTAGHS</sequence>
<evidence type="ECO:0000256" key="2">
    <source>
        <dbReference type="ARBA" id="ARBA00010371"/>
    </source>
</evidence>
<evidence type="ECO:0000256" key="3">
    <source>
        <dbReference type="ARBA" id="ARBA00022946"/>
    </source>
</evidence>
<dbReference type="InterPro" id="IPR037397">
    <property type="entry name" value="RTN4IP1"/>
</dbReference>
<evidence type="ECO:0000313" key="7">
    <source>
        <dbReference type="EMBL" id="KAK7108875.1"/>
    </source>
</evidence>
<dbReference type="PANTHER" id="PTHR11695">
    <property type="entry name" value="ALCOHOL DEHYDROGENASE RELATED"/>
    <property type="match status" value="1"/>
</dbReference>
<keyword evidence="3" id="KW-0809">Transit peptide</keyword>
<gene>
    <name evidence="7" type="ORF">V1264_016535</name>
</gene>
<dbReference type="GO" id="GO:0016491">
    <property type="term" value="F:oxidoreductase activity"/>
    <property type="evidence" value="ECO:0007669"/>
    <property type="project" value="UniProtKB-KW"/>
</dbReference>
<evidence type="ECO:0000256" key="5">
    <source>
        <dbReference type="ARBA" id="ARBA00023128"/>
    </source>
</evidence>
<dbReference type="InterPro" id="IPR036291">
    <property type="entry name" value="NAD(P)-bd_dom_sf"/>
</dbReference>
<feature type="domain" description="Enoyl reductase (ER)" evidence="6">
    <location>
        <begin position="10"/>
        <end position="349"/>
    </location>
</feature>
<dbReference type="FunFam" id="3.40.50.720:FF:000147">
    <property type="entry name" value="Reticulon-4-interacting protein 1 homolog, mitochondrial"/>
    <property type="match status" value="1"/>
</dbReference>
<reference evidence="7 8" key="1">
    <citation type="submission" date="2024-02" db="EMBL/GenBank/DDBJ databases">
        <title>Chromosome-scale genome assembly of the rough periwinkle Littorina saxatilis.</title>
        <authorList>
            <person name="De Jode A."/>
            <person name="Faria R."/>
            <person name="Formenti G."/>
            <person name="Sims Y."/>
            <person name="Smith T.P."/>
            <person name="Tracey A."/>
            <person name="Wood J.M.D."/>
            <person name="Zagrodzka Z.B."/>
            <person name="Johannesson K."/>
            <person name="Butlin R.K."/>
            <person name="Leder E.H."/>
        </authorList>
    </citation>
    <scope>NUCLEOTIDE SEQUENCE [LARGE SCALE GENOMIC DNA]</scope>
    <source>
        <strain evidence="7">Snail1</strain>
        <tissue evidence="7">Muscle</tissue>
    </source>
</reference>
<dbReference type="InterPro" id="IPR050700">
    <property type="entry name" value="YIM1/Zinc_Alcohol_DH_Fams"/>
</dbReference>
<dbReference type="Pfam" id="PF08240">
    <property type="entry name" value="ADH_N"/>
    <property type="match status" value="1"/>
</dbReference>
<dbReference type="Pfam" id="PF13602">
    <property type="entry name" value="ADH_zinc_N_2"/>
    <property type="match status" value="1"/>
</dbReference>
<dbReference type="EMBL" id="JBAMIC010000004">
    <property type="protein sequence ID" value="KAK7108875.1"/>
    <property type="molecule type" value="Genomic_DNA"/>
</dbReference>
<dbReference type="SMART" id="SM00829">
    <property type="entry name" value="PKS_ER"/>
    <property type="match status" value="1"/>
</dbReference>
<name>A0AAN9GJC7_9CAEN</name>
<dbReference type="InterPro" id="IPR013154">
    <property type="entry name" value="ADH-like_N"/>
</dbReference>
<dbReference type="CDD" id="cd08248">
    <property type="entry name" value="RTN4I1"/>
    <property type="match status" value="1"/>
</dbReference>
<evidence type="ECO:0000256" key="1">
    <source>
        <dbReference type="ARBA" id="ARBA00004173"/>
    </source>
</evidence>
<dbReference type="InterPro" id="IPR002364">
    <property type="entry name" value="Quin_OxRdtase/zeta-crystal_CS"/>
</dbReference>
<dbReference type="InterPro" id="IPR011032">
    <property type="entry name" value="GroES-like_sf"/>
</dbReference>
<protein>
    <recommendedName>
        <fullName evidence="6">Enoyl reductase (ER) domain-containing protein</fullName>
    </recommendedName>
</protein>
<evidence type="ECO:0000313" key="8">
    <source>
        <dbReference type="Proteomes" id="UP001374579"/>
    </source>
</evidence>
<dbReference type="Gene3D" id="3.40.50.720">
    <property type="entry name" value="NAD(P)-binding Rossmann-like Domain"/>
    <property type="match status" value="1"/>
</dbReference>
<organism evidence="7 8">
    <name type="scientific">Littorina saxatilis</name>
    <dbReference type="NCBI Taxonomy" id="31220"/>
    <lineage>
        <taxon>Eukaryota</taxon>
        <taxon>Metazoa</taxon>
        <taxon>Spiralia</taxon>
        <taxon>Lophotrochozoa</taxon>
        <taxon>Mollusca</taxon>
        <taxon>Gastropoda</taxon>
        <taxon>Caenogastropoda</taxon>
        <taxon>Littorinimorpha</taxon>
        <taxon>Littorinoidea</taxon>
        <taxon>Littorinidae</taxon>
        <taxon>Littorina</taxon>
    </lineage>
</organism>
<keyword evidence="4" id="KW-0560">Oxidoreductase</keyword>
<comment type="caution">
    <text evidence="7">The sequence shown here is derived from an EMBL/GenBank/DDBJ whole genome shotgun (WGS) entry which is preliminary data.</text>
</comment>
<dbReference type="InterPro" id="IPR020843">
    <property type="entry name" value="ER"/>
</dbReference>
<dbReference type="PANTHER" id="PTHR11695:SF294">
    <property type="entry name" value="RETICULON-4-INTERACTING PROTEIN 1, MITOCHONDRIAL"/>
    <property type="match status" value="1"/>
</dbReference>
<comment type="subcellular location">
    <subcellularLocation>
        <location evidence="1">Mitochondrion</location>
    </subcellularLocation>
</comment>
<dbReference type="GO" id="GO:0005739">
    <property type="term" value="C:mitochondrion"/>
    <property type="evidence" value="ECO:0007669"/>
    <property type="project" value="UniProtKB-SubCell"/>
</dbReference>
<dbReference type="Proteomes" id="UP001374579">
    <property type="component" value="Unassembled WGS sequence"/>
</dbReference>
<dbReference type="SUPFAM" id="SSF50129">
    <property type="entry name" value="GroES-like"/>
    <property type="match status" value="1"/>
</dbReference>
<dbReference type="SUPFAM" id="SSF51735">
    <property type="entry name" value="NAD(P)-binding Rossmann-fold domains"/>
    <property type="match status" value="1"/>
</dbReference>
<evidence type="ECO:0000256" key="4">
    <source>
        <dbReference type="ARBA" id="ARBA00023002"/>
    </source>
</evidence>
<keyword evidence="5" id="KW-0496">Mitochondrion</keyword>
<keyword evidence="8" id="KW-1185">Reference proteome</keyword>
<proteinExistence type="inferred from homology"/>
<dbReference type="GO" id="GO:0008270">
    <property type="term" value="F:zinc ion binding"/>
    <property type="evidence" value="ECO:0007669"/>
    <property type="project" value="InterPro"/>
</dbReference>
<dbReference type="PROSITE" id="PS01162">
    <property type="entry name" value="QOR_ZETA_CRYSTAL"/>
    <property type="match status" value="1"/>
</dbReference>
<accession>A0AAN9GJC7</accession>
<evidence type="ECO:0000259" key="6">
    <source>
        <dbReference type="SMART" id="SM00829"/>
    </source>
</evidence>
<dbReference type="AlphaFoldDB" id="A0AAN9GJC7"/>
<dbReference type="Gene3D" id="3.90.180.10">
    <property type="entry name" value="Medium-chain alcohol dehydrogenases, catalytic domain"/>
    <property type="match status" value="1"/>
</dbReference>
<comment type="similarity">
    <text evidence="2">Belongs to the zinc-containing alcohol dehydrogenase family. Quinone oxidoreductase subfamily.</text>
</comment>